<comment type="caution">
    <text evidence="1">The sequence shown here is derived from an EMBL/GenBank/DDBJ whole genome shotgun (WGS) entry which is preliminary data.</text>
</comment>
<evidence type="ECO:0000313" key="1">
    <source>
        <dbReference type="EMBL" id="KAF2877310.1"/>
    </source>
</evidence>
<reference evidence="1 2" key="1">
    <citation type="submission" date="2020-01" db="EMBL/GenBank/DDBJ databases">
        <authorList>
            <consortium name="DOE Joint Genome Institute"/>
            <person name="Haridas S."/>
            <person name="Albert R."/>
            <person name="Binder M."/>
            <person name="Bloem J."/>
            <person name="Labutti K."/>
            <person name="Salamov A."/>
            <person name="Andreopoulos B."/>
            <person name="Baker S.E."/>
            <person name="Barry K."/>
            <person name="Bills G."/>
            <person name="Bluhm B.H."/>
            <person name="Cannon C."/>
            <person name="Castanera R."/>
            <person name="Culley D.E."/>
            <person name="Daum C."/>
            <person name="Ezra D."/>
            <person name="Gonzalez J.B."/>
            <person name="Henrissat B."/>
            <person name="Kuo A."/>
            <person name="Liang C."/>
            <person name="Lipzen A."/>
            <person name="Lutzoni F."/>
            <person name="Magnuson J."/>
            <person name="Mondo S."/>
            <person name="Nolan M."/>
            <person name="Ohm R."/>
            <person name="Pangilinan J."/>
            <person name="Park H.-J.H."/>
            <person name="Ramirez L."/>
            <person name="Alfaro M."/>
            <person name="Sun H."/>
            <person name="Tritt A."/>
            <person name="Yoshinaga Y."/>
            <person name="Zwiers L.-H.L."/>
            <person name="Turgeon B.G."/>
            <person name="Goodwin S.B."/>
            <person name="Spatafora J.W."/>
            <person name="Crous P.W."/>
            <person name="Grigoriev I.V."/>
        </authorList>
    </citation>
    <scope>NUCLEOTIDE SEQUENCE [LARGE SCALE GENOMIC DNA]</scope>
    <source>
        <strain evidence="1 2">CBS 611.86</strain>
    </source>
</reference>
<dbReference type="Proteomes" id="UP000481861">
    <property type="component" value="Unassembled WGS sequence"/>
</dbReference>
<protein>
    <submittedName>
        <fullName evidence="1">Uncharacterized protein</fullName>
    </submittedName>
</protein>
<proteinExistence type="predicted"/>
<keyword evidence="2" id="KW-1185">Reference proteome</keyword>
<evidence type="ECO:0000313" key="2">
    <source>
        <dbReference type="Proteomes" id="UP000481861"/>
    </source>
</evidence>
<name>A0A7C8ILL9_9PLEO</name>
<organism evidence="1 2">
    <name type="scientific">Massariosphaeria phaeospora</name>
    <dbReference type="NCBI Taxonomy" id="100035"/>
    <lineage>
        <taxon>Eukaryota</taxon>
        <taxon>Fungi</taxon>
        <taxon>Dikarya</taxon>
        <taxon>Ascomycota</taxon>
        <taxon>Pezizomycotina</taxon>
        <taxon>Dothideomycetes</taxon>
        <taxon>Pleosporomycetidae</taxon>
        <taxon>Pleosporales</taxon>
        <taxon>Pleosporales incertae sedis</taxon>
        <taxon>Massariosphaeria</taxon>
    </lineage>
</organism>
<gene>
    <name evidence="1" type="ORF">BDV95DRAFT_601720</name>
</gene>
<dbReference type="AlphaFoldDB" id="A0A7C8ILL9"/>
<accession>A0A7C8ILL9</accession>
<dbReference type="OrthoDB" id="3778887at2759"/>
<dbReference type="EMBL" id="JAADJZ010000002">
    <property type="protein sequence ID" value="KAF2877310.1"/>
    <property type="molecule type" value="Genomic_DNA"/>
</dbReference>
<sequence length="125" mass="14589">MSVRPRPEERVDLCHVPEIWKYDTAEPVRFLRNDHPDLLPPLAGGKLQRAYPSLFLCDFSVAVTLEEARKALQDKDITVDWLRIVPRPRFILAWDKEEIFAPNHSCLLVTDRADRSQFTNDFTLQ</sequence>